<dbReference type="PROSITE" id="PS50026">
    <property type="entry name" value="EGF_3"/>
    <property type="match status" value="2"/>
</dbReference>
<evidence type="ECO:0000256" key="8">
    <source>
        <dbReference type="ARBA" id="ARBA00023157"/>
    </source>
</evidence>
<evidence type="ECO:0000313" key="12">
    <source>
        <dbReference type="Proteomes" id="UP000001593"/>
    </source>
</evidence>
<dbReference type="InterPro" id="IPR000742">
    <property type="entry name" value="EGF"/>
</dbReference>
<evidence type="ECO:0000313" key="11">
    <source>
        <dbReference type="EMBL" id="EDO26215.1"/>
    </source>
</evidence>
<feature type="domain" description="EGF-like" evidence="10">
    <location>
        <begin position="37"/>
        <end position="53"/>
    </location>
</feature>
<keyword evidence="8 9" id="KW-1015">Disulfide bond</keyword>
<dbReference type="EMBL" id="DS476495">
    <property type="protein sequence ID" value="EDO26215.1"/>
    <property type="molecule type" value="Genomic_DNA"/>
</dbReference>
<comment type="caution">
    <text evidence="9">Lacks conserved residue(s) required for the propagation of feature annotation.</text>
</comment>
<evidence type="ECO:0000256" key="1">
    <source>
        <dbReference type="ARBA" id="ARBA00004613"/>
    </source>
</evidence>
<evidence type="ECO:0000256" key="6">
    <source>
        <dbReference type="ARBA" id="ARBA00022737"/>
    </source>
</evidence>
<feature type="non-terminal residue" evidence="11">
    <location>
        <position position="53"/>
    </location>
</feature>
<dbReference type="GO" id="GO:0005509">
    <property type="term" value="F:calcium ion binding"/>
    <property type="evidence" value="ECO:0007669"/>
    <property type="project" value="InterPro"/>
</dbReference>
<keyword evidence="7" id="KW-0106">Calcium</keyword>
<keyword evidence="4 9" id="KW-0245">EGF-like domain</keyword>
<name>A7TCK6_NEMVE</name>
<feature type="domain" description="EGF-like" evidence="10">
    <location>
        <begin position="1"/>
        <end position="35"/>
    </location>
</feature>
<dbReference type="SMART" id="SM00179">
    <property type="entry name" value="EGF_CA"/>
    <property type="match status" value="1"/>
</dbReference>
<gene>
    <name evidence="11" type="ORF">NEMVEDRAFT_v1g49172</name>
</gene>
<comment type="subcellular location">
    <subcellularLocation>
        <location evidence="1">Secreted</location>
    </subcellularLocation>
</comment>
<dbReference type="HOGENOM" id="CLU_004826_11_3_1"/>
<dbReference type="PANTHER" id="PTHR12916">
    <property type="entry name" value="CYTOCHROME C OXIDASE POLYPEPTIDE VIC-2"/>
    <property type="match status" value="1"/>
</dbReference>
<dbReference type="Gene3D" id="2.10.25.10">
    <property type="entry name" value="Laminin"/>
    <property type="match status" value="1"/>
</dbReference>
<protein>
    <recommendedName>
        <fullName evidence="10">EGF-like domain-containing protein</fullName>
    </recommendedName>
</protein>
<dbReference type="InParanoid" id="A7TCK6"/>
<comment type="similarity">
    <text evidence="2">Belongs to the EGF domain peptide family.</text>
</comment>
<feature type="non-terminal residue" evidence="11">
    <location>
        <position position="1"/>
    </location>
</feature>
<dbReference type="PhylomeDB" id="A7TCK6"/>
<keyword evidence="6" id="KW-0677">Repeat</keyword>
<keyword evidence="12" id="KW-1185">Reference proteome</keyword>
<dbReference type="PANTHER" id="PTHR12916:SF4">
    <property type="entry name" value="UNINFLATABLE, ISOFORM C"/>
    <property type="match status" value="1"/>
</dbReference>
<evidence type="ECO:0000259" key="10">
    <source>
        <dbReference type="PROSITE" id="PS50026"/>
    </source>
</evidence>
<dbReference type="Proteomes" id="UP000001593">
    <property type="component" value="Unassembled WGS sequence"/>
</dbReference>
<evidence type="ECO:0000256" key="3">
    <source>
        <dbReference type="ARBA" id="ARBA00022525"/>
    </source>
</evidence>
<proteinExistence type="inferred from homology"/>
<dbReference type="STRING" id="45351.A7TCK6"/>
<feature type="disulfide bond" evidence="9">
    <location>
        <begin position="25"/>
        <end position="34"/>
    </location>
</feature>
<reference evidence="11 12" key="1">
    <citation type="journal article" date="2007" name="Science">
        <title>Sea anemone genome reveals ancestral eumetazoan gene repertoire and genomic organization.</title>
        <authorList>
            <person name="Putnam N.H."/>
            <person name="Srivastava M."/>
            <person name="Hellsten U."/>
            <person name="Dirks B."/>
            <person name="Chapman J."/>
            <person name="Salamov A."/>
            <person name="Terry A."/>
            <person name="Shapiro H."/>
            <person name="Lindquist E."/>
            <person name="Kapitonov V.V."/>
            <person name="Jurka J."/>
            <person name="Genikhovich G."/>
            <person name="Grigoriev I.V."/>
            <person name="Lucas S.M."/>
            <person name="Steele R.E."/>
            <person name="Finnerty J.R."/>
            <person name="Technau U."/>
            <person name="Martindale M.Q."/>
            <person name="Rokhsar D.S."/>
        </authorList>
    </citation>
    <scope>NUCLEOTIDE SEQUENCE [LARGE SCALE GENOMIC DNA]</scope>
    <source>
        <strain evidence="12">CH2 X CH6</strain>
    </source>
</reference>
<dbReference type="PROSITE" id="PS01186">
    <property type="entry name" value="EGF_2"/>
    <property type="match status" value="1"/>
</dbReference>
<dbReference type="GO" id="GO:0005576">
    <property type="term" value="C:extracellular region"/>
    <property type="evidence" value="ECO:0007669"/>
    <property type="project" value="UniProtKB-SubCell"/>
</dbReference>
<dbReference type="SUPFAM" id="SSF57196">
    <property type="entry name" value="EGF/Laminin"/>
    <property type="match status" value="1"/>
</dbReference>
<sequence length="53" mass="5391">NECLNNPCAHGGSCTNAAGDYSCACIQGWTGKNCDQDADECALKPCAYGGSCV</sequence>
<dbReference type="FunFam" id="2.10.25.10:FF:000537">
    <property type="entry name" value="Notch 3"/>
    <property type="match status" value="1"/>
</dbReference>
<dbReference type="AlphaFoldDB" id="A7TCK6"/>
<evidence type="ECO:0000256" key="2">
    <source>
        <dbReference type="ARBA" id="ARBA00006373"/>
    </source>
</evidence>
<accession>A7TCK6</accession>
<dbReference type="PROSITE" id="PS00022">
    <property type="entry name" value="EGF_1"/>
    <property type="match status" value="1"/>
</dbReference>
<dbReference type="SMART" id="SM00181">
    <property type="entry name" value="EGF"/>
    <property type="match status" value="1"/>
</dbReference>
<dbReference type="InterPro" id="IPR000152">
    <property type="entry name" value="EGF-type_Asp/Asn_hydroxyl_site"/>
</dbReference>
<dbReference type="InterPro" id="IPR001881">
    <property type="entry name" value="EGF-like_Ca-bd_dom"/>
</dbReference>
<evidence type="ECO:0000256" key="7">
    <source>
        <dbReference type="ARBA" id="ARBA00022837"/>
    </source>
</evidence>
<dbReference type="CDD" id="cd00054">
    <property type="entry name" value="EGF_CA"/>
    <property type="match status" value="1"/>
</dbReference>
<evidence type="ECO:0000256" key="9">
    <source>
        <dbReference type="PROSITE-ProRule" id="PRU00076"/>
    </source>
</evidence>
<dbReference type="PROSITE" id="PS00010">
    <property type="entry name" value="ASX_HYDROXYL"/>
    <property type="match status" value="1"/>
</dbReference>
<evidence type="ECO:0000256" key="4">
    <source>
        <dbReference type="ARBA" id="ARBA00022536"/>
    </source>
</evidence>
<keyword evidence="3" id="KW-0964">Secreted</keyword>
<evidence type="ECO:0000256" key="5">
    <source>
        <dbReference type="ARBA" id="ARBA00022729"/>
    </source>
</evidence>
<keyword evidence="5" id="KW-0732">Signal</keyword>
<dbReference type="Pfam" id="PF00008">
    <property type="entry name" value="EGF"/>
    <property type="match status" value="1"/>
</dbReference>
<organism evidence="11 12">
    <name type="scientific">Nematostella vectensis</name>
    <name type="common">Starlet sea anemone</name>
    <dbReference type="NCBI Taxonomy" id="45351"/>
    <lineage>
        <taxon>Eukaryota</taxon>
        <taxon>Metazoa</taxon>
        <taxon>Cnidaria</taxon>
        <taxon>Anthozoa</taxon>
        <taxon>Hexacorallia</taxon>
        <taxon>Actiniaria</taxon>
        <taxon>Edwardsiidae</taxon>
        <taxon>Nematostella</taxon>
    </lineage>
</organism>